<dbReference type="InterPro" id="IPR058533">
    <property type="entry name" value="Cation_efflux_TM"/>
</dbReference>
<dbReference type="Gene3D" id="1.20.1510.10">
    <property type="entry name" value="Cation efflux protein transmembrane domain"/>
    <property type="match status" value="1"/>
</dbReference>
<accession>A0AAN7D0K6</accession>
<evidence type="ECO:0000256" key="3">
    <source>
        <dbReference type="ARBA" id="ARBA00022448"/>
    </source>
</evidence>
<dbReference type="GO" id="GO:0005385">
    <property type="term" value="F:zinc ion transmembrane transporter activity"/>
    <property type="evidence" value="ECO:0007669"/>
    <property type="project" value="TreeGrafter"/>
</dbReference>
<evidence type="ECO:0000256" key="9">
    <source>
        <dbReference type="SAM" id="Phobius"/>
    </source>
</evidence>
<dbReference type="PANTHER" id="PTHR45820:SF5">
    <property type="entry name" value="DIFFUSION FACILITATOR FAMILY METAL ION TRANSPORTER, PUTATIVE-RELATED"/>
    <property type="match status" value="1"/>
</dbReference>
<gene>
    <name evidence="12" type="ORF">C7999DRAFT_37611</name>
</gene>
<dbReference type="InterPro" id="IPR002524">
    <property type="entry name" value="Cation_efflux"/>
</dbReference>
<proteinExistence type="inferred from homology"/>
<evidence type="ECO:0000313" key="12">
    <source>
        <dbReference type="EMBL" id="KAK4251574.1"/>
    </source>
</evidence>
<evidence type="ECO:0000313" key="13">
    <source>
        <dbReference type="Proteomes" id="UP001303647"/>
    </source>
</evidence>
<reference evidence="12" key="2">
    <citation type="submission" date="2023-05" db="EMBL/GenBank/DDBJ databases">
        <authorList>
            <consortium name="Lawrence Berkeley National Laboratory"/>
            <person name="Steindorff A."/>
            <person name="Hensen N."/>
            <person name="Bonometti L."/>
            <person name="Westerberg I."/>
            <person name="Brannstrom I.O."/>
            <person name="Guillou S."/>
            <person name="Cros-Aarteil S."/>
            <person name="Calhoun S."/>
            <person name="Haridas S."/>
            <person name="Kuo A."/>
            <person name="Mondo S."/>
            <person name="Pangilinan J."/>
            <person name="Riley R."/>
            <person name="Labutti K."/>
            <person name="Andreopoulos B."/>
            <person name="Lipzen A."/>
            <person name="Chen C."/>
            <person name="Yanf M."/>
            <person name="Daum C."/>
            <person name="Ng V."/>
            <person name="Clum A."/>
            <person name="Ohm R."/>
            <person name="Martin F."/>
            <person name="Silar P."/>
            <person name="Natvig D."/>
            <person name="Lalanne C."/>
            <person name="Gautier V."/>
            <person name="Ament-Velasquez S.L."/>
            <person name="Kruys A."/>
            <person name="Hutchinson M.I."/>
            <person name="Powell A.J."/>
            <person name="Barry K."/>
            <person name="Miller A.N."/>
            <person name="Grigoriev I.V."/>
            <person name="Debuchy R."/>
            <person name="Gladieux P."/>
            <person name="Thoren M.H."/>
            <person name="Johannesson H."/>
        </authorList>
    </citation>
    <scope>NUCLEOTIDE SEQUENCE</scope>
    <source>
        <strain evidence="12">CBS 359.72</strain>
    </source>
</reference>
<dbReference type="GO" id="GO:0016020">
    <property type="term" value="C:membrane"/>
    <property type="evidence" value="ECO:0007669"/>
    <property type="project" value="UniProtKB-SubCell"/>
</dbReference>
<dbReference type="SUPFAM" id="SSF161111">
    <property type="entry name" value="Cation efflux protein transmembrane domain-like"/>
    <property type="match status" value="1"/>
</dbReference>
<protein>
    <submittedName>
        <fullName evidence="12">Cation efflux protein</fullName>
    </submittedName>
</protein>
<feature type="domain" description="Cation efflux protein transmembrane" evidence="10">
    <location>
        <begin position="13"/>
        <end position="263"/>
    </location>
</feature>
<dbReference type="Pfam" id="PF16916">
    <property type="entry name" value="ZT_dimer"/>
    <property type="match status" value="1"/>
</dbReference>
<evidence type="ECO:0000256" key="4">
    <source>
        <dbReference type="ARBA" id="ARBA00022692"/>
    </source>
</evidence>
<evidence type="ECO:0000256" key="6">
    <source>
        <dbReference type="ARBA" id="ARBA00022989"/>
    </source>
</evidence>
<dbReference type="Pfam" id="PF01545">
    <property type="entry name" value="Cation_efflux"/>
    <property type="match status" value="1"/>
</dbReference>
<sequence length="405" mass="42911">MMLTLSDKRRVSAAIAISSIFFVAELGVAFRTGSLALMADAFHYLNDVVGFAVTLASILVSEKTEYRQDFSFGWQRARLLGAFFNGSFLLALGVSIFLQSIERFASPKTVDHVKLIFVMGCVGLGMNIVTAAFLHEHHHCNQHSDPDSEASSGTQVSAVSLHPDHAQSKCRPKVAAVDSHADHRHVQRSLEMTPGRDLGMLGALLHVLGDALNNAGVVVAAAVIWFASSPSRFYADPAVGMGISLMILLSAVPLVKHSGEILLQSAPSGVSLGDIKHDLEKIPGIVAVHELHVWRLDQQKVVASAHLVISDPGITGFMAQARTIGECLHAYGIHSVTLQPELTPMLVPQPSPLRPPSSSSDDGLNDGNSGGSGGGDTKTRDDGCQIVCGGSTCGHLMCCTALVQG</sequence>
<feature type="transmembrane region" description="Helical" evidence="9">
    <location>
        <begin position="82"/>
        <end position="101"/>
    </location>
</feature>
<dbReference type="InterPro" id="IPR027469">
    <property type="entry name" value="Cation_efflux_TMD_sf"/>
</dbReference>
<keyword evidence="13" id="KW-1185">Reference proteome</keyword>
<evidence type="ECO:0000259" key="10">
    <source>
        <dbReference type="Pfam" id="PF01545"/>
    </source>
</evidence>
<dbReference type="Proteomes" id="UP001303647">
    <property type="component" value="Unassembled WGS sequence"/>
</dbReference>
<comment type="subcellular location">
    <subcellularLocation>
        <location evidence="1">Membrane</location>
        <topology evidence="1">Multi-pass membrane protein</topology>
    </subcellularLocation>
</comment>
<comment type="caution">
    <text evidence="12">The sequence shown here is derived from an EMBL/GenBank/DDBJ whole genome shotgun (WGS) entry which is preliminary data.</text>
</comment>
<dbReference type="EMBL" id="MU857605">
    <property type="protein sequence ID" value="KAK4251574.1"/>
    <property type="molecule type" value="Genomic_DNA"/>
</dbReference>
<evidence type="ECO:0000259" key="11">
    <source>
        <dbReference type="Pfam" id="PF16916"/>
    </source>
</evidence>
<feature type="transmembrane region" description="Helical" evidence="9">
    <location>
        <begin position="12"/>
        <end position="30"/>
    </location>
</feature>
<dbReference type="GO" id="GO:0006882">
    <property type="term" value="P:intracellular zinc ion homeostasis"/>
    <property type="evidence" value="ECO:0007669"/>
    <property type="project" value="TreeGrafter"/>
</dbReference>
<evidence type="ECO:0000256" key="1">
    <source>
        <dbReference type="ARBA" id="ARBA00004141"/>
    </source>
</evidence>
<evidence type="ECO:0000256" key="2">
    <source>
        <dbReference type="ARBA" id="ARBA00008873"/>
    </source>
</evidence>
<keyword evidence="3" id="KW-0813">Transport</keyword>
<reference evidence="12" key="1">
    <citation type="journal article" date="2023" name="Mol. Phylogenet. Evol.">
        <title>Genome-scale phylogeny and comparative genomics of the fungal order Sordariales.</title>
        <authorList>
            <person name="Hensen N."/>
            <person name="Bonometti L."/>
            <person name="Westerberg I."/>
            <person name="Brannstrom I.O."/>
            <person name="Guillou S."/>
            <person name="Cros-Aarteil S."/>
            <person name="Calhoun S."/>
            <person name="Haridas S."/>
            <person name="Kuo A."/>
            <person name="Mondo S."/>
            <person name="Pangilinan J."/>
            <person name="Riley R."/>
            <person name="LaButti K."/>
            <person name="Andreopoulos B."/>
            <person name="Lipzen A."/>
            <person name="Chen C."/>
            <person name="Yan M."/>
            <person name="Daum C."/>
            <person name="Ng V."/>
            <person name="Clum A."/>
            <person name="Steindorff A."/>
            <person name="Ohm R.A."/>
            <person name="Martin F."/>
            <person name="Silar P."/>
            <person name="Natvig D.O."/>
            <person name="Lalanne C."/>
            <person name="Gautier V."/>
            <person name="Ament-Velasquez S.L."/>
            <person name="Kruys A."/>
            <person name="Hutchinson M.I."/>
            <person name="Powell A.J."/>
            <person name="Barry K."/>
            <person name="Miller A.N."/>
            <person name="Grigoriev I.V."/>
            <person name="Debuchy R."/>
            <person name="Gladieux P."/>
            <person name="Hiltunen Thoren M."/>
            <person name="Johannesson H."/>
        </authorList>
    </citation>
    <scope>NUCLEOTIDE SEQUENCE</scope>
    <source>
        <strain evidence="12">CBS 359.72</strain>
    </source>
</reference>
<keyword evidence="5" id="KW-0862">Zinc</keyword>
<feature type="transmembrane region" description="Helical" evidence="9">
    <location>
        <begin position="233"/>
        <end position="255"/>
    </location>
</feature>
<feature type="domain" description="Cation efflux protein cytoplasmic" evidence="11">
    <location>
        <begin position="267"/>
        <end position="339"/>
    </location>
</feature>
<dbReference type="SUPFAM" id="SSF160240">
    <property type="entry name" value="Cation efflux protein cytoplasmic domain-like"/>
    <property type="match status" value="1"/>
</dbReference>
<dbReference type="PANTHER" id="PTHR45820">
    <property type="entry name" value="FI23527P1"/>
    <property type="match status" value="1"/>
</dbReference>
<name>A0AAN7D0K6_9PEZI</name>
<dbReference type="InterPro" id="IPR027470">
    <property type="entry name" value="Cation_efflux_CTD"/>
</dbReference>
<feature type="region of interest" description="Disordered" evidence="8">
    <location>
        <begin position="344"/>
        <end position="378"/>
    </location>
</feature>
<feature type="transmembrane region" description="Helical" evidence="9">
    <location>
        <begin position="113"/>
        <end position="134"/>
    </location>
</feature>
<evidence type="ECO:0000256" key="7">
    <source>
        <dbReference type="ARBA" id="ARBA00023136"/>
    </source>
</evidence>
<organism evidence="12 13">
    <name type="scientific">Corynascus novoguineensis</name>
    <dbReference type="NCBI Taxonomy" id="1126955"/>
    <lineage>
        <taxon>Eukaryota</taxon>
        <taxon>Fungi</taxon>
        <taxon>Dikarya</taxon>
        <taxon>Ascomycota</taxon>
        <taxon>Pezizomycotina</taxon>
        <taxon>Sordariomycetes</taxon>
        <taxon>Sordariomycetidae</taxon>
        <taxon>Sordariales</taxon>
        <taxon>Chaetomiaceae</taxon>
        <taxon>Corynascus</taxon>
    </lineage>
</organism>
<feature type="transmembrane region" description="Helical" evidence="9">
    <location>
        <begin position="198"/>
        <end position="227"/>
    </location>
</feature>
<evidence type="ECO:0000256" key="5">
    <source>
        <dbReference type="ARBA" id="ARBA00022833"/>
    </source>
</evidence>
<keyword evidence="6 9" id="KW-1133">Transmembrane helix</keyword>
<feature type="compositionally biased region" description="Low complexity" evidence="8">
    <location>
        <begin position="356"/>
        <end position="367"/>
    </location>
</feature>
<evidence type="ECO:0000256" key="8">
    <source>
        <dbReference type="SAM" id="MobiDB-lite"/>
    </source>
</evidence>
<dbReference type="AlphaFoldDB" id="A0AAN7D0K6"/>
<keyword evidence="7 9" id="KW-0472">Membrane</keyword>
<comment type="similarity">
    <text evidence="2">Belongs to the cation diffusion facilitator (CDF) transporter (TC 2.A.4) family. SLC30A subfamily.</text>
</comment>
<dbReference type="NCBIfam" id="TIGR01297">
    <property type="entry name" value="CDF"/>
    <property type="match status" value="1"/>
</dbReference>
<dbReference type="InterPro" id="IPR036837">
    <property type="entry name" value="Cation_efflux_CTD_sf"/>
</dbReference>
<keyword evidence="4 9" id="KW-0812">Transmembrane</keyword>